<proteinExistence type="predicted"/>
<keyword evidence="1" id="KW-0677">Repeat</keyword>
<keyword evidence="3" id="KW-1185">Reference proteome</keyword>
<dbReference type="OrthoDB" id="185373at2759"/>
<sequence>MQSFASLLQNCAKHKSIFSGKAVHAQLIRSGFIPDVYTNNHMPSLYLQLGQMGYAQTVFDIMPKRNVITWTTLICSFSQMDLSEKALSCLRSMVLEGFLPNEHTYVGAISACVNTRAVSIGKEIHGRIYRTQDSLNSFVSNSLVNFYGKCELLKSPRLAFAAILEPNLVAWASLISCCFQCGQNEEGLKLFLRSLRVGMTVNEFTCSSVLGACTMLEILELGKLLHCPVVKCCIPAQLYSCTKEVSSPLPCSMKTTMISLFSRDFIQ</sequence>
<accession>A0A6P6VHQ9</accession>
<evidence type="ECO:0000256" key="2">
    <source>
        <dbReference type="PROSITE-ProRule" id="PRU00708"/>
    </source>
</evidence>
<dbReference type="Pfam" id="PF13041">
    <property type="entry name" value="PPR_2"/>
    <property type="match status" value="1"/>
</dbReference>
<dbReference type="Pfam" id="PF01535">
    <property type="entry name" value="PPR"/>
    <property type="match status" value="1"/>
</dbReference>
<dbReference type="AlphaFoldDB" id="A0A6P6VHQ9"/>
<evidence type="ECO:0000256" key="1">
    <source>
        <dbReference type="ARBA" id="ARBA00022737"/>
    </source>
</evidence>
<name>A0A6P6VHQ9_COFAR</name>
<reference evidence="4" key="2">
    <citation type="submission" date="2025-08" db="UniProtKB">
        <authorList>
            <consortium name="RefSeq"/>
        </authorList>
    </citation>
    <scope>IDENTIFICATION</scope>
    <source>
        <tissue evidence="4">Leaves</tissue>
    </source>
</reference>
<dbReference type="GO" id="GO:0003723">
    <property type="term" value="F:RNA binding"/>
    <property type="evidence" value="ECO:0007669"/>
    <property type="project" value="InterPro"/>
</dbReference>
<protein>
    <submittedName>
        <fullName evidence="4">Pentatricopeptide repeat-containing protein At2g34400-like</fullName>
    </submittedName>
</protein>
<feature type="repeat" description="PPR" evidence="2">
    <location>
        <begin position="66"/>
        <end position="100"/>
    </location>
</feature>
<dbReference type="Proteomes" id="UP001652660">
    <property type="component" value="Chromosome 2c"/>
</dbReference>
<organism evidence="3 4">
    <name type="scientific">Coffea arabica</name>
    <name type="common">Arabian coffee</name>
    <dbReference type="NCBI Taxonomy" id="13443"/>
    <lineage>
        <taxon>Eukaryota</taxon>
        <taxon>Viridiplantae</taxon>
        <taxon>Streptophyta</taxon>
        <taxon>Embryophyta</taxon>
        <taxon>Tracheophyta</taxon>
        <taxon>Spermatophyta</taxon>
        <taxon>Magnoliopsida</taxon>
        <taxon>eudicotyledons</taxon>
        <taxon>Gunneridae</taxon>
        <taxon>Pentapetalae</taxon>
        <taxon>asterids</taxon>
        <taxon>lamiids</taxon>
        <taxon>Gentianales</taxon>
        <taxon>Rubiaceae</taxon>
        <taxon>Ixoroideae</taxon>
        <taxon>Gardenieae complex</taxon>
        <taxon>Bertiereae - Coffeeae clade</taxon>
        <taxon>Coffeeae</taxon>
        <taxon>Coffea</taxon>
    </lineage>
</organism>
<gene>
    <name evidence="4" type="primary">LOC113723819</name>
</gene>
<dbReference type="PROSITE" id="PS51375">
    <property type="entry name" value="PPR"/>
    <property type="match status" value="2"/>
</dbReference>
<reference evidence="3" key="1">
    <citation type="journal article" date="2025" name="Foods">
        <title>Unveiling the Microbial Signatures of Arabica Coffee Cherries: Insights into Ripeness Specific Diversity, Functional Traits, and Implications for Quality and Safety.</title>
        <authorList>
            <consortium name="RefSeq"/>
            <person name="Tenea G.N."/>
            <person name="Cifuentes V."/>
            <person name="Reyes P."/>
            <person name="Cevallos-Vallejos M."/>
        </authorList>
    </citation>
    <scope>NUCLEOTIDE SEQUENCE [LARGE SCALE GENOMIC DNA]</scope>
</reference>
<dbReference type="InterPro" id="IPR011990">
    <property type="entry name" value="TPR-like_helical_dom_sf"/>
</dbReference>
<dbReference type="PANTHER" id="PTHR24015">
    <property type="entry name" value="OS07G0578800 PROTEIN-RELATED"/>
    <property type="match status" value="1"/>
</dbReference>
<dbReference type="RefSeq" id="XP_027102589.1">
    <property type="nucleotide sequence ID" value="XM_027246788.1"/>
</dbReference>
<feature type="repeat" description="PPR" evidence="2">
    <location>
        <begin position="167"/>
        <end position="201"/>
    </location>
</feature>
<dbReference type="Gene3D" id="1.25.40.10">
    <property type="entry name" value="Tetratricopeptide repeat domain"/>
    <property type="match status" value="2"/>
</dbReference>
<dbReference type="GO" id="GO:0009451">
    <property type="term" value="P:RNA modification"/>
    <property type="evidence" value="ECO:0007669"/>
    <property type="project" value="InterPro"/>
</dbReference>
<evidence type="ECO:0000313" key="4">
    <source>
        <dbReference type="RefSeq" id="XP_027102589.1"/>
    </source>
</evidence>
<dbReference type="InterPro" id="IPR002885">
    <property type="entry name" value="PPR_rpt"/>
</dbReference>
<evidence type="ECO:0000313" key="3">
    <source>
        <dbReference type="Proteomes" id="UP001652660"/>
    </source>
</evidence>
<dbReference type="InterPro" id="IPR046960">
    <property type="entry name" value="PPR_At4g14850-like_plant"/>
</dbReference>
<dbReference type="GeneID" id="113723819"/>
<dbReference type="NCBIfam" id="TIGR00756">
    <property type="entry name" value="PPR"/>
    <property type="match status" value="1"/>
</dbReference>